<evidence type="ECO:0000256" key="4">
    <source>
        <dbReference type="ARBA" id="ARBA00023054"/>
    </source>
</evidence>
<feature type="compositionally biased region" description="Basic residues" evidence="7">
    <location>
        <begin position="769"/>
        <end position="779"/>
    </location>
</feature>
<feature type="region of interest" description="Disordered" evidence="7">
    <location>
        <begin position="2470"/>
        <end position="2502"/>
    </location>
</feature>
<feature type="compositionally biased region" description="Basic and acidic residues" evidence="7">
    <location>
        <begin position="299"/>
        <end position="370"/>
    </location>
</feature>
<evidence type="ECO:0000256" key="2">
    <source>
        <dbReference type="ARBA" id="ARBA00022884"/>
    </source>
</evidence>
<feature type="compositionally biased region" description="Polar residues" evidence="7">
    <location>
        <begin position="1833"/>
        <end position="1854"/>
    </location>
</feature>
<feature type="compositionally biased region" description="Basic and acidic residues" evidence="7">
    <location>
        <begin position="919"/>
        <end position="934"/>
    </location>
</feature>
<feature type="compositionally biased region" description="Basic and acidic residues" evidence="7">
    <location>
        <begin position="1966"/>
        <end position="1980"/>
    </location>
</feature>
<keyword evidence="3" id="KW-0805">Transcription regulation</keyword>
<feature type="compositionally biased region" description="Basic and acidic residues" evidence="7">
    <location>
        <begin position="1"/>
        <end position="36"/>
    </location>
</feature>
<reference evidence="9" key="1">
    <citation type="submission" date="2015-11" db="EMBL/GenBank/DDBJ databases">
        <title>De novo transcriptome assembly of four potential Pierce s Disease insect vectors from Arizona vineyards.</title>
        <authorList>
            <person name="Tassone E.E."/>
        </authorList>
    </citation>
    <scope>NUCLEOTIDE SEQUENCE</scope>
</reference>
<feature type="compositionally biased region" description="Basic residues" evidence="7">
    <location>
        <begin position="791"/>
        <end position="803"/>
    </location>
</feature>
<evidence type="ECO:0000256" key="5">
    <source>
        <dbReference type="ARBA" id="ARBA00023163"/>
    </source>
</evidence>
<feature type="compositionally biased region" description="Basic and acidic residues" evidence="7">
    <location>
        <begin position="79"/>
        <end position="105"/>
    </location>
</feature>
<feature type="compositionally biased region" description="Basic and acidic residues" evidence="7">
    <location>
        <begin position="1097"/>
        <end position="1107"/>
    </location>
</feature>
<evidence type="ECO:0000256" key="3">
    <source>
        <dbReference type="ARBA" id="ARBA00023015"/>
    </source>
</evidence>
<feature type="region of interest" description="Disordered" evidence="7">
    <location>
        <begin position="299"/>
        <end position="647"/>
    </location>
</feature>
<feature type="region of interest" description="Disordered" evidence="7">
    <location>
        <begin position="2645"/>
        <end position="2666"/>
    </location>
</feature>
<feature type="region of interest" description="Disordered" evidence="7">
    <location>
        <begin position="1431"/>
        <end position="1498"/>
    </location>
</feature>
<feature type="compositionally biased region" description="Basic and acidic residues" evidence="7">
    <location>
        <begin position="1992"/>
        <end position="2040"/>
    </location>
</feature>
<feature type="compositionally biased region" description="Polar residues" evidence="7">
    <location>
        <begin position="37"/>
        <end position="47"/>
    </location>
</feature>
<dbReference type="SUPFAM" id="SSF100939">
    <property type="entry name" value="SPOC domain-like"/>
    <property type="match status" value="1"/>
</dbReference>
<feature type="compositionally biased region" description="Basic and acidic residues" evidence="7">
    <location>
        <begin position="535"/>
        <end position="551"/>
    </location>
</feature>
<feature type="region of interest" description="Disordered" evidence="7">
    <location>
        <begin position="673"/>
        <end position="1031"/>
    </location>
</feature>
<feature type="region of interest" description="Disordered" evidence="7">
    <location>
        <begin position="2600"/>
        <end position="2626"/>
    </location>
</feature>
<dbReference type="PROSITE" id="PS50917">
    <property type="entry name" value="SPOC"/>
    <property type="match status" value="1"/>
</dbReference>
<accession>A0A1B6FUY1</accession>
<feature type="compositionally biased region" description="Basic and acidic residues" evidence="7">
    <location>
        <begin position="710"/>
        <end position="723"/>
    </location>
</feature>
<feature type="compositionally biased region" description="Basic and acidic residues" evidence="7">
    <location>
        <begin position="2612"/>
        <end position="2623"/>
    </location>
</feature>
<feature type="compositionally biased region" description="Polar residues" evidence="7">
    <location>
        <begin position="2069"/>
        <end position="2079"/>
    </location>
</feature>
<feature type="compositionally biased region" description="Basic and acidic residues" evidence="7">
    <location>
        <begin position="2272"/>
        <end position="2285"/>
    </location>
</feature>
<feature type="region of interest" description="Disordered" evidence="7">
    <location>
        <begin position="1"/>
        <end position="105"/>
    </location>
</feature>
<evidence type="ECO:0000256" key="7">
    <source>
        <dbReference type="SAM" id="MobiDB-lite"/>
    </source>
</evidence>
<sequence length="2840" mass="317082">MRHKDVKRDNESAVNIRHKENSKHHEFVKDEKKKESSVGSLHSQLNEVQREDYSDSAKLKSHECEKNLDNIKPSNFEFPTHRYKDYDRRKDSEKHDPRLKNIERNMHNEIFENCKHKNSDKHDAETANQISEWVEEIRKECSGFAKGRDAVNEVNQCDEKKTDGLSIYDNYQHIDDNVKQDVDIKIKNEINIEDEFDALRKKSEKIKFSIESAYFERKKNNESSEIFRRKEILRKKENSELDHLRIKDIEKKRDNDFLENSRHKNFGERKRDSCDRERYKDRDSIDYITDNNKQKEWFEEKHSDKKNNYEKIRKSGKEHEYSEKDCCESDSNDNRKDDLDSKLNDSSEHFDEESGRKNDFIKKDKKKERLNSWPAAIGCKRRLSSQDSLDICGDESKKSKPERRDSKDSGRSSSSSKKSNSDKHKAFAKLLEEKIKEDKEKEMNKKRKDDEINTESLKLIARKDKKNSGEKRKEDRKGKIRHKENGITASESEAGSGDDDSKTPKRHSIFDIVDEEPAYISMYDKVKARSTKNMQKQEEEKRQERLKEKFNQLKQSRAKREEKKRSTSYDEDSDSERGGRRSNKLMITSSEEDAGSENDIRTKGRKIMSDTSEDDSQRHQNPPRIKPLRINTEDVEPKPRKIMSDTSEDDTLRLSIARIKVARVHQEDLEPKLRKVLSDTSEDDIMKHSVPRSKPSRIQSDESEVDLGYEEQKKGEEYVKKTNDYAGSDLFSNISEDPEHPSQTDIEKEQSEQYHRNSIDSSTSDLPRKKSHKKKQKRQKNTDGNEDGSSKRHNSKKDRRKSSHSHDGEEDLSGQKVRKKKSERESSSKRDEKMEDIFGPLSDDSDKMHNKWHVSQIYGSDSEEERQVMRKRDKRRKERKARELDEAGRALEAKLLDNSESFPSSEDFAKTKKKKRKKSREEKISKHHQQRLEEEAAALANEADSEREPEPTIGPSSLPRLIDSPPPCVSQNKKPDIPGFGSQVDENIHETAVKSISEAPTKPIVEKREPIEDSIPSANSEDKPTPVISQEETEDAVAALLLEDSFGGGFESYAKPDTPVSEPDLQIDTDTEDTYDPIDFSRPPRTPDIPTSFYRQQDTREGLEERILPLACPDNTSNKQEISHPPTDNSQTHENDHHNNEEQNKIIEKSKDENNSVSELPKVKDNLKTSKVEQDHVSKEDDNKTSVVQVESGKRHELPPLVCQGEISHVVQPIKASYSDSKLQITPDQSLPAVTNAKLVPVDTTLTLTTQAKTKALPSPIPPPPLVHTANQISKSVSSDTHASSNIPLSSSQTEPSRSMQTVQSPLNHPTVLSTQQDSTKSKIIHTQLSVQETNQDKSSLATKPTNQDKSSLATKPVSQIIVTPPTSLALIVQTQPKLPPTNQQPTSVLQLATKIHSPINQQGAPISQQSELKSNAQMPQYVLHQTLQPPQMLGSQPGISKLTTQLSSPSSSHGSPGQGNLKLSVPTVPVSSKSPGLSVAAKSPGMSVTPTKSPLQNSPQEQQYKQIVLNHPHNQQLSVNVSHNQQLNANMMLSPSQQMNINHSPAAHHSPVGLNFSPHHIKIPITQQQVNNVHQNTLQLSPNIHQQISPLLPQQQKHNIQQHSPALPQQNIGQHVSPNQLQNKSNSPLLQQVPNCIGSVPVKLCSPNKPGTVHTVRHLSPVSQPNSINKLNAHVLQTSGMQQVRAVVLQNPVKQTVTLLQPQVVQKPLTAQMIRPLNVPQPQIVHTLKSDPPILEKQKISTENMTNVLTQKTGVYVPTSNNTLKTCEEPLSLTAPKKEDAPVSKEAEIFPDNTSDSSKQLQIKNKIIRPVVDETKPLNAVIQDLTYKATQAKQASSGLNNQGEDVKSSTSKPLDQVVQEIHDRRKAAEPKDTVNKLDDKVEPIKPETPPKLELGVDKKEAAKFEVEVETSKESEENFKLKEEPKSGFTQDPKPLVNEKANNDDEKPIHLPNEVKKSETNVSQVEEPKVEKIRIKKEENGLCVDSIPSCTTKEEKPANDIPNDKSEDKDDDSKTNVEFSDKFIDGEESKDEAAVPREEVMMPTGRGRGGRRRKASGRAGGVVTRRARLNNSATASNDLASADVYEFRDDSEEEANRPRLILTIKSPPDPVPNQLNNSASTRKSRRLQEKDGSRNTVDDTIEDVIRSTRSSSRRTTRASVNCVGTNVIETRKSPRRKQSSVPPLPPPPVPMITEVVKPVVLEAVSEPSAVPTPLPPPPAPPIQPLPQATTKPPSAEPMTLIDPVTGLLIPMRESEEGQYIPVNSDHVRPVLESKEDNGEPAEKRIRTSLPTESEASLPTRPGIPVKVPPNCAVVPPLPPKPSVVTDLSRPLVAHNKPPVTTKTTGIVVPSGIPRPTATLPNPVALTVAAPSLVKPSQTVMMSPTGINKASVTNVVGPMTINRVVAPPPLSPSSKPLSSTTPLTHKTHLLQAVTHRGKVPVAKVPTPMTPKAHILHSMNNVVAREGVVGPGTPPPPHHGTLLTGSVASPPLRAPHHASQQPVVTGASSTRVVCKGLLEPLKVEPGGCIVVPTASPQSRSQVMQAGLPVPAYEASLGEVVQHVNYPPHHIQPAHYVHPQLVYQQYLREAALTGYHLPVKGELEEGVTGSSPPLELRRGSPHDRTTDSPQVATVYVHGPRHLYYDPPPAHRPSQPRGLQVATPPHASQVPPQADSLLMLLQRYPVMWQGLLALKTDQAAVQMHFVFGNPHVARDSLPCNSDGSTPPLRIAQRMRLEQTQVEGVARKMQMDNEHCMLLALPCGRDHMDVLQQSNNLQSGFITYLQQKQAAGIVNIAGPGSQQAAYVVHIFPSCDFANDSLARIAPDLLHRVANIAHLLIVIATV</sequence>
<dbReference type="FunFam" id="2.40.290.10:FF:000002">
    <property type="entry name" value="Spen family transcriptional repressor"/>
    <property type="match status" value="1"/>
</dbReference>
<gene>
    <name evidence="9" type="ORF">g.36100</name>
</gene>
<feature type="compositionally biased region" description="Basic and acidic residues" evidence="7">
    <location>
        <begin position="880"/>
        <end position="897"/>
    </location>
</feature>
<keyword evidence="2" id="KW-0694">RNA-binding</keyword>
<feature type="region of interest" description="Disordered" evidence="7">
    <location>
        <begin position="2272"/>
        <end position="2303"/>
    </location>
</feature>
<dbReference type="InterPro" id="IPR016194">
    <property type="entry name" value="SPOC-like_C_dom_sf"/>
</dbReference>
<keyword evidence="6" id="KW-0539">Nucleus</keyword>
<dbReference type="Pfam" id="PF07744">
    <property type="entry name" value="SPOC"/>
    <property type="match status" value="1"/>
</dbReference>
<feature type="compositionally biased region" description="Basic and acidic residues" evidence="7">
    <location>
        <begin position="822"/>
        <end position="836"/>
    </location>
</feature>
<dbReference type="InterPro" id="IPR010912">
    <property type="entry name" value="SPOC_met"/>
</dbReference>
<dbReference type="CDD" id="cd21543">
    <property type="entry name" value="SPOC_SHARP"/>
    <property type="match status" value="1"/>
</dbReference>
<organism evidence="9">
    <name type="scientific">Cuerna arida</name>
    <dbReference type="NCBI Taxonomy" id="1464854"/>
    <lineage>
        <taxon>Eukaryota</taxon>
        <taxon>Metazoa</taxon>
        <taxon>Ecdysozoa</taxon>
        <taxon>Arthropoda</taxon>
        <taxon>Hexapoda</taxon>
        <taxon>Insecta</taxon>
        <taxon>Pterygota</taxon>
        <taxon>Neoptera</taxon>
        <taxon>Paraneoptera</taxon>
        <taxon>Hemiptera</taxon>
        <taxon>Auchenorrhyncha</taxon>
        <taxon>Membracoidea</taxon>
        <taxon>Cicadellidae</taxon>
        <taxon>Cicadellinae</taxon>
        <taxon>Proconiini</taxon>
        <taxon>Cuerna</taxon>
    </lineage>
</organism>
<feature type="compositionally biased region" description="Basic and acidic residues" evidence="7">
    <location>
        <begin position="48"/>
        <end position="69"/>
    </location>
</feature>
<evidence type="ECO:0000256" key="6">
    <source>
        <dbReference type="ARBA" id="ARBA00023242"/>
    </source>
</evidence>
<keyword evidence="4" id="KW-0175">Coiled coil</keyword>
<feature type="compositionally biased region" description="Pro residues" evidence="7">
    <location>
        <begin position="2210"/>
        <end position="2224"/>
    </location>
</feature>
<feature type="compositionally biased region" description="Basic and acidic residues" evidence="7">
    <location>
        <begin position="394"/>
        <end position="410"/>
    </location>
</feature>
<feature type="compositionally biased region" description="Acidic residues" evidence="7">
    <location>
        <begin position="1065"/>
        <end position="1076"/>
    </location>
</feature>
<feature type="region of interest" description="Disordered" evidence="7">
    <location>
        <begin position="1049"/>
        <end position="1193"/>
    </location>
</feature>
<comment type="subcellular location">
    <subcellularLocation>
        <location evidence="1">Nucleus</location>
    </subcellularLocation>
</comment>
<dbReference type="Gene3D" id="2.40.290.10">
    <property type="match status" value="1"/>
</dbReference>
<feature type="compositionally biased region" description="Polar residues" evidence="7">
    <location>
        <begin position="1114"/>
        <end position="1130"/>
    </location>
</feature>
<protein>
    <recommendedName>
        <fullName evidence="8">SPOC domain-containing protein</fullName>
    </recommendedName>
</protein>
<feature type="compositionally biased region" description="Low complexity" evidence="7">
    <location>
        <begin position="1465"/>
        <end position="1476"/>
    </location>
</feature>
<feature type="compositionally biased region" description="Polar residues" evidence="7">
    <location>
        <begin position="1325"/>
        <end position="1355"/>
    </location>
</feature>
<dbReference type="GO" id="GO:0003723">
    <property type="term" value="F:RNA binding"/>
    <property type="evidence" value="ECO:0007669"/>
    <property type="project" value="UniProtKB-KW"/>
</dbReference>
<evidence type="ECO:0000259" key="8">
    <source>
        <dbReference type="PROSITE" id="PS50917"/>
    </source>
</evidence>
<feature type="compositionally biased region" description="Basic and acidic residues" evidence="7">
    <location>
        <begin position="1131"/>
        <end position="1154"/>
    </location>
</feature>
<feature type="region of interest" description="Disordered" evidence="7">
    <location>
        <begin position="1833"/>
        <end position="2159"/>
    </location>
</feature>
<feature type="compositionally biased region" description="Basic and acidic residues" evidence="7">
    <location>
        <begin position="419"/>
        <end position="451"/>
    </location>
</feature>
<dbReference type="GO" id="GO:0005634">
    <property type="term" value="C:nucleus"/>
    <property type="evidence" value="ECO:0007669"/>
    <property type="project" value="UniProtKB-SubCell"/>
</dbReference>
<name>A0A1B6FUY1_9HEMI</name>
<feature type="compositionally biased region" description="Basic and acidic residues" evidence="7">
    <location>
        <begin position="631"/>
        <end position="643"/>
    </location>
</feature>
<feature type="compositionally biased region" description="Basic and acidic residues" evidence="7">
    <location>
        <begin position="2126"/>
        <end position="2137"/>
    </location>
</feature>
<feature type="compositionally biased region" description="Basic and acidic residues" evidence="7">
    <location>
        <begin position="737"/>
        <end position="758"/>
    </location>
</feature>
<feature type="compositionally biased region" description="Basic and acidic residues" evidence="7">
    <location>
        <begin position="1861"/>
        <end position="1926"/>
    </location>
</feature>
<evidence type="ECO:0000313" key="9">
    <source>
        <dbReference type="EMBL" id="JAS54008.1"/>
    </source>
</evidence>
<feature type="compositionally biased region" description="Basic and acidic residues" evidence="7">
    <location>
        <begin position="558"/>
        <end position="568"/>
    </location>
</feature>
<dbReference type="InterPro" id="IPR012921">
    <property type="entry name" value="SPOC_C"/>
</dbReference>
<evidence type="ECO:0000256" key="1">
    <source>
        <dbReference type="ARBA" id="ARBA00004123"/>
    </source>
</evidence>
<keyword evidence="5" id="KW-0804">Transcription</keyword>
<feature type="compositionally biased region" description="Basic and acidic residues" evidence="7">
    <location>
        <begin position="1161"/>
        <end position="1184"/>
    </location>
</feature>
<feature type="compositionally biased region" description="Low complexity" evidence="7">
    <location>
        <begin position="1441"/>
        <end position="1456"/>
    </location>
</feature>
<proteinExistence type="predicted"/>
<feature type="region of interest" description="Disordered" evidence="7">
    <location>
        <begin position="2207"/>
        <end position="2237"/>
    </location>
</feature>
<feature type="compositionally biased region" description="Polar residues" evidence="7">
    <location>
        <begin position="1487"/>
        <end position="1498"/>
    </location>
</feature>
<feature type="compositionally biased region" description="Polar residues" evidence="7">
    <location>
        <begin position="1269"/>
        <end position="1319"/>
    </location>
</feature>
<feature type="compositionally biased region" description="Basic and acidic residues" evidence="7">
    <location>
        <begin position="1941"/>
        <end position="1959"/>
    </location>
</feature>
<dbReference type="EMBL" id="GECZ01015761">
    <property type="protein sequence ID" value="JAS54008.1"/>
    <property type="molecule type" value="Transcribed_RNA"/>
</dbReference>
<feature type="domain" description="SPOC" evidence="8">
    <location>
        <begin position="2673"/>
        <end position="2840"/>
    </location>
</feature>
<feature type="region of interest" description="Disordered" evidence="7">
    <location>
        <begin position="1255"/>
        <end position="1355"/>
    </location>
</feature>
<feature type="region of interest" description="Disordered" evidence="7">
    <location>
        <begin position="2169"/>
        <end position="2188"/>
    </location>
</feature>
<feature type="compositionally biased region" description="Basic and acidic residues" evidence="7">
    <location>
        <begin position="466"/>
        <end position="477"/>
    </location>
</feature>